<evidence type="ECO:0000313" key="3">
    <source>
        <dbReference type="Proteomes" id="UP000321393"/>
    </source>
</evidence>
<gene>
    <name evidence="2" type="ORF">E5676_scaffold313G00690</name>
    <name evidence="1" type="ORF">E6C27_scaffold498G001630</name>
</gene>
<comment type="caution">
    <text evidence="1">The sequence shown here is derived from an EMBL/GenBank/DDBJ whole genome shotgun (WGS) entry which is preliminary data.</text>
</comment>
<reference evidence="3 4" key="1">
    <citation type="submission" date="2019-08" db="EMBL/GenBank/DDBJ databases">
        <title>Draft genome sequences of two oriental melons (Cucumis melo L. var makuwa).</title>
        <authorList>
            <person name="Kwon S.-Y."/>
        </authorList>
    </citation>
    <scope>NUCLEOTIDE SEQUENCE [LARGE SCALE GENOMIC DNA]</scope>
    <source>
        <strain evidence="4">cv. Chang Bougi</strain>
        <strain evidence="3">cv. SW 3</strain>
        <tissue evidence="1">Leaf</tissue>
    </source>
</reference>
<accession>A0A5A7TXA5</accession>
<dbReference type="Proteomes" id="UP000321393">
    <property type="component" value="Unassembled WGS sequence"/>
</dbReference>
<sequence length="159" mass="18339">MHYFGYYVIVSWQYEYYVCPLQVGVVECGYYVMRYMRDIITNGSIVVTDLIETRTSYSQLELNEDTGYELCPGGTKGLEISWVDCVYAVEQGCKLNTTIMPNMDVMHKIDYLWFSIDCGVTVSSIYEVEYLTGMVFFRIPRLICKGMVRGKPARSKKDA</sequence>
<evidence type="ECO:0000313" key="1">
    <source>
        <dbReference type="EMBL" id="KAA0047528.1"/>
    </source>
</evidence>
<name>A0A5A7TXA5_CUCMM</name>
<evidence type="ECO:0000313" key="4">
    <source>
        <dbReference type="Proteomes" id="UP000321947"/>
    </source>
</evidence>
<dbReference type="EMBL" id="SSTE01013200">
    <property type="protein sequence ID" value="KAA0047528.1"/>
    <property type="molecule type" value="Genomic_DNA"/>
</dbReference>
<dbReference type="Proteomes" id="UP000321947">
    <property type="component" value="Unassembled WGS sequence"/>
</dbReference>
<organism evidence="1 3">
    <name type="scientific">Cucumis melo var. makuwa</name>
    <name type="common">Oriental melon</name>
    <dbReference type="NCBI Taxonomy" id="1194695"/>
    <lineage>
        <taxon>Eukaryota</taxon>
        <taxon>Viridiplantae</taxon>
        <taxon>Streptophyta</taxon>
        <taxon>Embryophyta</taxon>
        <taxon>Tracheophyta</taxon>
        <taxon>Spermatophyta</taxon>
        <taxon>Magnoliopsida</taxon>
        <taxon>eudicotyledons</taxon>
        <taxon>Gunneridae</taxon>
        <taxon>Pentapetalae</taxon>
        <taxon>rosids</taxon>
        <taxon>fabids</taxon>
        <taxon>Cucurbitales</taxon>
        <taxon>Cucurbitaceae</taxon>
        <taxon>Benincaseae</taxon>
        <taxon>Cucumis</taxon>
    </lineage>
</organism>
<dbReference type="EMBL" id="SSTD01003373">
    <property type="protein sequence ID" value="TYK26497.1"/>
    <property type="molecule type" value="Genomic_DNA"/>
</dbReference>
<proteinExistence type="predicted"/>
<dbReference type="AlphaFoldDB" id="A0A5A7TXA5"/>
<evidence type="ECO:0000313" key="2">
    <source>
        <dbReference type="EMBL" id="TYK26497.1"/>
    </source>
</evidence>
<dbReference type="OrthoDB" id="1863538at2759"/>
<protein>
    <submittedName>
        <fullName evidence="1">Uncharacterized protein</fullName>
    </submittedName>
</protein>